<comment type="similarity">
    <text evidence="1">Belongs to the trichodiene synthase family.</text>
</comment>
<dbReference type="Gene3D" id="1.10.600.10">
    <property type="entry name" value="Farnesyl Diphosphate Synthase"/>
    <property type="match status" value="1"/>
</dbReference>
<dbReference type="SUPFAM" id="SSF48576">
    <property type="entry name" value="Terpenoid synthases"/>
    <property type="match status" value="1"/>
</dbReference>
<evidence type="ECO:0000313" key="3">
    <source>
        <dbReference type="EMBL" id="RAL01218.1"/>
    </source>
</evidence>
<dbReference type="EMBL" id="KZ824436">
    <property type="protein sequence ID" value="RAL01218.1"/>
    <property type="molecule type" value="Genomic_DNA"/>
</dbReference>
<keyword evidence="4" id="KW-1185">Reference proteome</keyword>
<evidence type="ECO:0000256" key="2">
    <source>
        <dbReference type="ARBA" id="ARBA00023239"/>
    </source>
</evidence>
<dbReference type="STRING" id="1448316.A0A395H2Z6"/>
<dbReference type="RefSeq" id="XP_025575545.1">
    <property type="nucleotide sequence ID" value="XM_025720875.1"/>
</dbReference>
<dbReference type="VEuPathDB" id="FungiDB:BO80DRAFT_434491"/>
<dbReference type="GeneID" id="37225740"/>
<organism evidence="3 4">
    <name type="scientific">Aspergillus ibericus CBS 121593</name>
    <dbReference type="NCBI Taxonomy" id="1448316"/>
    <lineage>
        <taxon>Eukaryota</taxon>
        <taxon>Fungi</taxon>
        <taxon>Dikarya</taxon>
        <taxon>Ascomycota</taxon>
        <taxon>Pezizomycotina</taxon>
        <taxon>Eurotiomycetes</taxon>
        <taxon>Eurotiomycetidae</taxon>
        <taxon>Eurotiales</taxon>
        <taxon>Aspergillaceae</taxon>
        <taxon>Aspergillus</taxon>
        <taxon>Aspergillus subgen. Circumdati</taxon>
    </lineage>
</organism>
<dbReference type="InterPro" id="IPR024652">
    <property type="entry name" value="Trichodiene_synth"/>
</dbReference>
<proteinExistence type="inferred from homology"/>
<accession>A0A395H2Z6</accession>
<dbReference type="InterPro" id="IPR008949">
    <property type="entry name" value="Isoprenoid_synthase_dom_sf"/>
</dbReference>
<protein>
    <submittedName>
        <fullName evidence="3">Terpenoid synthase</fullName>
    </submittedName>
</protein>
<name>A0A395H2Z6_9EURO</name>
<dbReference type="OrthoDB" id="2998174at2759"/>
<sequence>MKAEYTKLLRDFLGQVQYELPRHRYDLALESLVHEYFLPVRTLLPTWALTVPKEAQRWPFYLRLKSGIAEAYAWMAFPPALYPENTHFRVYLLAVPELTYVFNAVNEIFSFHKECIVGTERSNFVSNVAIANSVSPLRALELLCDETIQAMRRVRSILSVKPGMKQDIEPLFHGYILYHLSQTRYRLAELHIPEAREACNLMKGTLFQDHTPSGHIEKRATGNGQAW</sequence>
<dbReference type="AlphaFoldDB" id="A0A395H2Z6"/>
<dbReference type="Pfam" id="PF06330">
    <property type="entry name" value="TRI5"/>
    <property type="match status" value="1"/>
</dbReference>
<dbReference type="Proteomes" id="UP000249402">
    <property type="component" value="Unassembled WGS sequence"/>
</dbReference>
<keyword evidence="2" id="KW-0456">Lyase</keyword>
<gene>
    <name evidence="3" type="ORF">BO80DRAFT_434491</name>
</gene>
<dbReference type="GO" id="GO:0016838">
    <property type="term" value="F:carbon-oxygen lyase activity, acting on phosphates"/>
    <property type="evidence" value="ECO:0007669"/>
    <property type="project" value="InterPro"/>
</dbReference>
<evidence type="ECO:0000313" key="4">
    <source>
        <dbReference type="Proteomes" id="UP000249402"/>
    </source>
</evidence>
<evidence type="ECO:0000256" key="1">
    <source>
        <dbReference type="ARBA" id="ARBA00007946"/>
    </source>
</evidence>
<reference evidence="3 4" key="1">
    <citation type="submission" date="2018-02" db="EMBL/GenBank/DDBJ databases">
        <title>The genomes of Aspergillus section Nigri reveals drivers in fungal speciation.</title>
        <authorList>
            <consortium name="DOE Joint Genome Institute"/>
            <person name="Vesth T.C."/>
            <person name="Nybo J."/>
            <person name="Theobald S."/>
            <person name="Brandl J."/>
            <person name="Frisvad J.C."/>
            <person name="Nielsen K.F."/>
            <person name="Lyhne E.K."/>
            <person name="Kogle M.E."/>
            <person name="Kuo A."/>
            <person name="Riley R."/>
            <person name="Clum A."/>
            <person name="Nolan M."/>
            <person name="Lipzen A."/>
            <person name="Salamov A."/>
            <person name="Henrissat B."/>
            <person name="Wiebenga A."/>
            <person name="De vries R.P."/>
            <person name="Grigoriev I.V."/>
            <person name="Mortensen U.H."/>
            <person name="Andersen M.R."/>
            <person name="Baker S.E."/>
        </authorList>
    </citation>
    <scope>NUCLEOTIDE SEQUENCE [LARGE SCALE GENOMIC DNA]</scope>
    <source>
        <strain evidence="3 4">CBS 121593</strain>
    </source>
</reference>